<dbReference type="EMBL" id="AP023321">
    <property type="protein sequence ID" value="BCI59922.1"/>
    <property type="molecule type" value="Genomic_DNA"/>
</dbReference>
<evidence type="ECO:0000313" key="1">
    <source>
        <dbReference type="EMBL" id="BCI59922.1"/>
    </source>
</evidence>
<name>A0A7I8D2I5_9FIRM</name>
<accession>A0A7I8D2I5</accession>
<keyword evidence="2" id="KW-1185">Reference proteome</keyword>
<protein>
    <submittedName>
        <fullName evidence="1">Uncharacterized protein</fullName>
    </submittedName>
</protein>
<organism evidence="1 2">
    <name type="scientific">Solibaculum mannosilyticum</name>
    <dbReference type="NCBI Taxonomy" id="2780922"/>
    <lineage>
        <taxon>Bacteria</taxon>
        <taxon>Bacillati</taxon>
        <taxon>Bacillota</taxon>
        <taxon>Clostridia</taxon>
        <taxon>Eubacteriales</taxon>
        <taxon>Oscillospiraceae</taxon>
        <taxon>Solibaculum</taxon>
    </lineage>
</organism>
<dbReference type="RefSeq" id="WP_099323274.1">
    <property type="nucleotide sequence ID" value="NZ_AP023321.1"/>
</dbReference>
<proteinExistence type="predicted"/>
<dbReference type="Proteomes" id="UP000593890">
    <property type="component" value="Chromosome"/>
</dbReference>
<dbReference type="KEGG" id="sman:C12CBH8_05610"/>
<reference evidence="2" key="1">
    <citation type="submission" date="2020-07" db="EMBL/GenBank/DDBJ databases">
        <title>Complete genome sequencing of Clostridia bacterium strain 12CBH8.</title>
        <authorList>
            <person name="Sakamoto M."/>
            <person name="Murakami T."/>
            <person name="Mori H."/>
        </authorList>
    </citation>
    <scope>NUCLEOTIDE SEQUENCE [LARGE SCALE GENOMIC DNA]</scope>
    <source>
        <strain evidence="2">12CBH8</strain>
    </source>
</reference>
<gene>
    <name evidence="1" type="ORF">C12CBH8_05610</name>
</gene>
<dbReference type="AlphaFoldDB" id="A0A7I8D2I5"/>
<sequence>MELATKFRQEEAVRFFQWMASEPGESEIVDDVIFQNAKPKEVIKCLKIIKNKQFYFLMPFLFRVCNMSGALAKAKELVLVEKLERDLRFSSFDDTLENLIQKLCVELEE</sequence>
<evidence type="ECO:0000313" key="2">
    <source>
        <dbReference type="Proteomes" id="UP000593890"/>
    </source>
</evidence>